<dbReference type="Pfam" id="PF13349">
    <property type="entry name" value="DUF4097"/>
    <property type="match status" value="1"/>
</dbReference>
<gene>
    <name evidence="2" type="ORF">HCT48_00380</name>
</gene>
<keyword evidence="3" id="KW-1185">Reference proteome</keyword>
<name>A0A968GIW6_9SPIO</name>
<sequence length="250" mass="27921">MIGIMCLVSFGSAEEVEIYRSREPIQSLEIDLLKVHLRISWVDGHQLGMRLVGDGAREFRHKVRYHKGSGVLSVGEELALGERASDLWENREVIKESPATNLTMYLEIPKTFRHVPYRFKVLMGDITLEGRGVELLQSLFLETLQGDIVVDRVRGRKVFAKSAHGALRLEQVAFDFVDLQTIYGDISLLWMTGGRIFLRAGQLAGGATINGKRERLPKQLASVGSWGGASGQRLSEVEIRTGYGKIIIDV</sequence>
<evidence type="ECO:0000259" key="1">
    <source>
        <dbReference type="Pfam" id="PF13349"/>
    </source>
</evidence>
<dbReference type="Proteomes" id="UP000778951">
    <property type="component" value="Unassembled WGS sequence"/>
</dbReference>
<proteinExistence type="predicted"/>
<reference evidence="2" key="1">
    <citation type="submission" date="2020-03" db="EMBL/GenBank/DDBJ databases">
        <title>Spirochaetal bacteria isolated from arthropods constitute a novel genus Entomospira genus novum within the order Spirochaetales.</title>
        <authorList>
            <person name="Grana-Miraglia L."/>
            <person name="Sikutova S."/>
            <person name="Fingerle V."/>
            <person name="Sing A."/>
            <person name="Castillo-Ramirez S."/>
            <person name="Margos G."/>
            <person name="Rudolf I."/>
        </authorList>
    </citation>
    <scope>NUCLEOTIDE SEQUENCE</scope>
    <source>
        <strain evidence="2">BR149</strain>
    </source>
</reference>
<dbReference type="EMBL" id="JAATLM010000001">
    <property type="protein sequence ID" value="NIZ68680.1"/>
    <property type="molecule type" value="Genomic_DNA"/>
</dbReference>
<dbReference type="InterPro" id="IPR025164">
    <property type="entry name" value="Toastrack_DUF4097"/>
</dbReference>
<comment type="caution">
    <text evidence="2">The sequence shown here is derived from an EMBL/GenBank/DDBJ whole genome shotgun (WGS) entry which is preliminary data.</text>
</comment>
<feature type="domain" description="DUF4097" evidence="1">
    <location>
        <begin position="96"/>
        <end position="194"/>
    </location>
</feature>
<protein>
    <submittedName>
        <fullName evidence="2">DUF4097 domain-containing protein</fullName>
    </submittedName>
</protein>
<accession>A0A968GIW6</accession>
<dbReference type="AlphaFoldDB" id="A0A968GIW6"/>
<evidence type="ECO:0000313" key="2">
    <source>
        <dbReference type="EMBL" id="NIZ68680.1"/>
    </source>
</evidence>
<dbReference type="RefSeq" id="WP_167694766.1">
    <property type="nucleotide sequence ID" value="NZ_JAATLM010000001.1"/>
</dbReference>
<evidence type="ECO:0000313" key="3">
    <source>
        <dbReference type="Proteomes" id="UP000778951"/>
    </source>
</evidence>
<organism evidence="2 3">
    <name type="scientific">Entomospira culicis</name>
    <dbReference type="NCBI Taxonomy" id="2719989"/>
    <lineage>
        <taxon>Bacteria</taxon>
        <taxon>Pseudomonadati</taxon>
        <taxon>Spirochaetota</taxon>
        <taxon>Spirochaetia</taxon>
        <taxon>Spirochaetales</taxon>
        <taxon>Spirochaetaceae</taxon>
        <taxon>Entomospira</taxon>
    </lineage>
</organism>